<accession>A0ABV1QZW3</accession>
<evidence type="ECO:0000313" key="2">
    <source>
        <dbReference type="Proteomes" id="UP001432995"/>
    </source>
</evidence>
<dbReference type="RefSeq" id="WP_244424123.1">
    <property type="nucleotide sequence ID" value="NZ_JBELQD010000005.1"/>
</dbReference>
<protein>
    <submittedName>
        <fullName evidence="1">BrnA antitoxin family protein</fullName>
    </submittedName>
</protein>
<gene>
    <name evidence="1" type="ORF">ABS770_07615</name>
</gene>
<evidence type="ECO:0000313" key="1">
    <source>
        <dbReference type="EMBL" id="MER2288119.1"/>
    </source>
</evidence>
<dbReference type="Pfam" id="PF14384">
    <property type="entry name" value="BrnA_antitoxin"/>
    <property type="match status" value="1"/>
</dbReference>
<comment type="caution">
    <text evidence="1">The sequence shown here is derived from an EMBL/GenBank/DDBJ whole genome shotgun (WGS) entry which is preliminary data.</text>
</comment>
<proteinExistence type="predicted"/>
<keyword evidence="2" id="KW-1185">Reference proteome</keyword>
<name>A0ABV1QZW3_9HYPH</name>
<organism evidence="1 2">
    <name type="scientific">Methylobacterium brachiatum</name>
    <dbReference type="NCBI Taxonomy" id="269660"/>
    <lineage>
        <taxon>Bacteria</taxon>
        <taxon>Pseudomonadati</taxon>
        <taxon>Pseudomonadota</taxon>
        <taxon>Alphaproteobacteria</taxon>
        <taxon>Hyphomicrobiales</taxon>
        <taxon>Methylobacteriaceae</taxon>
        <taxon>Methylobacterium</taxon>
    </lineage>
</organism>
<dbReference type="Proteomes" id="UP001432995">
    <property type="component" value="Unassembled WGS sequence"/>
</dbReference>
<dbReference type="InterPro" id="IPR025528">
    <property type="entry name" value="BrnA_antitoxin"/>
</dbReference>
<dbReference type="EMBL" id="JBELQD010000005">
    <property type="protein sequence ID" value="MER2288119.1"/>
    <property type="molecule type" value="Genomic_DNA"/>
</dbReference>
<sequence>MSDRTDWDRLRSLPEAEIERLASEDPDNPATRADAEWAHAVVGLPPLDADAPARPAKRGIHARFDSDVVAFFQSGGRGYQDRMNAVLRRHMEAQLGKKAGR</sequence>
<reference evidence="1" key="1">
    <citation type="submission" date="2024-06" db="EMBL/GenBank/DDBJ databases">
        <authorList>
            <person name="Campbell A.G."/>
        </authorList>
    </citation>
    <scope>NUCLEOTIDE SEQUENCE</scope>
    <source>
        <strain evidence="1">EM17</strain>
    </source>
</reference>